<dbReference type="AlphaFoldDB" id="A0A1C7MQY0"/>
<evidence type="ECO:0000256" key="3">
    <source>
        <dbReference type="ARBA" id="ARBA00022622"/>
    </source>
</evidence>
<evidence type="ECO:0000256" key="5">
    <source>
        <dbReference type="ARBA" id="ARBA00023136"/>
    </source>
</evidence>
<sequence>MNNEPTFCDGYPSAVSNRTVFPASGGFISLNSEHPKWTLGVMISTVQDPISFDNFTSGGQFQYTTAFFQTTGEGAFCMPVDLTASGISGVKSGANVTIQLVFDGGDGQLYQCADLTLADVTIPSNISCTNATDSISTPVSTTIQPSSTSPSGTGSSTSSSASTTTTSNAASANSVVGLTGLLGVLGALAALL</sequence>
<reference evidence="10 11" key="1">
    <citation type="submission" date="2016-03" db="EMBL/GenBank/DDBJ databases">
        <title>Whole genome sequencing of Grifola frondosa 9006-11.</title>
        <authorList>
            <person name="Min B."/>
            <person name="Park H."/>
            <person name="Kim J.-G."/>
            <person name="Cho H."/>
            <person name="Oh Y.-L."/>
            <person name="Kong W.-S."/>
            <person name="Choi I.-G."/>
        </authorList>
    </citation>
    <scope>NUCLEOTIDE SEQUENCE [LARGE SCALE GENOMIC DNA]</scope>
    <source>
        <strain evidence="10 11">9006-11</strain>
    </source>
</reference>
<keyword evidence="3" id="KW-0336">GPI-anchor</keyword>
<evidence type="ECO:0000256" key="4">
    <source>
        <dbReference type="ARBA" id="ARBA00022729"/>
    </source>
</evidence>
<dbReference type="STRING" id="5627.A0A1C7MQY0"/>
<keyword evidence="7" id="KW-0449">Lipoprotein</keyword>
<dbReference type="OMA" id="MCYNTHG"/>
<dbReference type="Proteomes" id="UP000092993">
    <property type="component" value="Unassembled WGS sequence"/>
</dbReference>
<feature type="domain" description="Copper acquisition factor BIM1-like" evidence="9">
    <location>
        <begin position="6"/>
        <end position="133"/>
    </location>
</feature>
<dbReference type="InterPro" id="IPR046530">
    <property type="entry name" value="BIM1-like_dom"/>
</dbReference>
<keyword evidence="6" id="KW-0325">Glycoprotein</keyword>
<organism evidence="10 11">
    <name type="scientific">Grifola frondosa</name>
    <name type="common">Maitake</name>
    <name type="synonym">Polyporus frondosus</name>
    <dbReference type="NCBI Taxonomy" id="5627"/>
    <lineage>
        <taxon>Eukaryota</taxon>
        <taxon>Fungi</taxon>
        <taxon>Dikarya</taxon>
        <taxon>Basidiomycota</taxon>
        <taxon>Agaricomycotina</taxon>
        <taxon>Agaricomycetes</taxon>
        <taxon>Polyporales</taxon>
        <taxon>Grifolaceae</taxon>
        <taxon>Grifola</taxon>
    </lineage>
</organism>
<evidence type="ECO:0000313" key="11">
    <source>
        <dbReference type="Proteomes" id="UP000092993"/>
    </source>
</evidence>
<gene>
    <name evidence="10" type="ORF">A0H81_00551</name>
</gene>
<evidence type="ECO:0000256" key="8">
    <source>
        <dbReference type="SAM" id="MobiDB-lite"/>
    </source>
</evidence>
<name>A0A1C7MQY0_GRIFR</name>
<keyword evidence="11" id="KW-1185">Reference proteome</keyword>
<dbReference type="GO" id="GO:0005886">
    <property type="term" value="C:plasma membrane"/>
    <property type="evidence" value="ECO:0007669"/>
    <property type="project" value="UniProtKB-SubCell"/>
</dbReference>
<keyword evidence="4" id="KW-0732">Signal</keyword>
<proteinExistence type="predicted"/>
<evidence type="ECO:0000256" key="7">
    <source>
        <dbReference type="ARBA" id="ARBA00023288"/>
    </source>
</evidence>
<feature type="region of interest" description="Disordered" evidence="8">
    <location>
        <begin position="135"/>
        <end position="164"/>
    </location>
</feature>
<accession>A0A1C7MQY0</accession>
<evidence type="ECO:0000256" key="2">
    <source>
        <dbReference type="ARBA" id="ARBA00022475"/>
    </source>
</evidence>
<dbReference type="InterPro" id="IPR046936">
    <property type="entry name" value="BIM1-like"/>
</dbReference>
<evidence type="ECO:0000256" key="6">
    <source>
        <dbReference type="ARBA" id="ARBA00023180"/>
    </source>
</evidence>
<keyword evidence="5" id="KW-0472">Membrane</keyword>
<comment type="caution">
    <text evidence="10">The sequence shown here is derived from an EMBL/GenBank/DDBJ whole genome shotgun (WGS) entry which is preliminary data.</text>
</comment>
<protein>
    <recommendedName>
        <fullName evidence="9">Copper acquisition factor BIM1-like domain-containing protein</fullName>
    </recommendedName>
</protein>
<keyword evidence="2" id="KW-1003">Cell membrane</keyword>
<evidence type="ECO:0000313" key="10">
    <source>
        <dbReference type="EMBL" id="OBZ78839.1"/>
    </source>
</evidence>
<dbReference type="Pfam" id="PF20238">
    <property type="entry name" value="BIM1-like_dom"/>
    <property type="match status" value="1"/>
</dbReference>
<dbReference type="EMBL" id="LUGG01000001">
    <property type="protein sequence ID" value="OBZ78839.1"/>
    <property type="molecule type" value="Genomic_DNA"/>
</dbReference>
<evidence type="ECO:0000259" key="9">
    <source>
        <dbReference type="Pfam" id="PF20238"/>
    </source>
</evidence>
<dbReference type="OrthoDB" id="2146436at2759"/>
<comment type="subcellular location">
    <subcellularLocation>
        <location evidence="1">Cell membrane</location>
        <topology evidence="1">Lipid-anchor</topology>
        <topology evidence="1">GPI-anchor</topology>
    </subcellularLocation>
</comment>
<dbReference type="GO" id="GO:0098552">
    <property type="term" value="C:side of membrane"/>
    <property type="evidence" value="ECO:0007669"/>
    <property type="project" value="UniProtKB-KW"/>
</dbReference>
<dbReference type="CDD" id="cd21176">
    <property type="entry name" value="LPMO_auxiliary-like"/>
    <property type="match status" value="1"/>
</dbReference>
<dbReference type="PANTHER" id="PTHR34992">
    <property type="entry name" value="HYPHAL ANASTAMOSIS-7 PROTEIN"/>
    <property type="match status" value="1"/>
</dbReference>
<evidence type="ECO:0000256" key="1">
    <source>
        <dbReference type="ARBA" id="ARBA00004609"/>
    </source>
</evidence>